<dbReference type="PANTHER" id="PTHR35563:SF2">
    <property type="entry name" value="BARREL METAL-DEPENDENT HYDROLASE, PUTATIVE (AFU_ORTHOLOGUE AFUA_1G16240)-RELATED"/>
    <property type="match status" value="1"/>
</dbReference>
<evidence type="ECO:0000259" key="1">
    <source>
        <dbReference type="Pfam" id="PF04909"/>
    </source>
</evidence>
<dbReference type="SUPFAM" id="SSF51556">
    <property type="entry name" value="Metallo-dependent hydrolases"/>
    <property type="match status" value="1"/>
</dbReference>
<organism evidence="2 3">
    <name type="scientific">Pseudorhodoferax aquiterrae</name>
    <dbReference type="NCBI Taxonomy" id="747304"/>
    <lineage>
        <taxon>Bacteria</taxon>
        <taxon>Pseudomonadati</taxon>
        <taxon>Pseudomonadota</taxon>
        <taxon>Betaproteobacteria</taxon>
        <taxon>Burkholderiales</taxon>
        <taxon>Comamonadaceae</taxon>
    </lineage>
</organism>
<dbReference type="PANTHER" id="PTHR35563">
    <property type="entry name" value="BARREL METAL-DEPENDENT HYDROLASE, PUTATIVE (AFU_ORTHOLOGUE AFUA_1G16240)-RELATED"/>
    <property type="match status" value="1"/>
</dbReference>
<keyword evidence="2" id="KW-0378">Hydrolase</keyword>
<evidence type="ECO:0000313" key="3">
    <source>
        <dbReference type="Proteomes" id="UP000626210"/>
    </source>
</evidence>
<accession>A0ABQ3G5T7</accession>
<dbReference type="GO" id="GO:0016787">
    <property type="term" value="F:hydrolase activity"/>
    <property type="evidence" value="ECO:0007669"/>
    <property type="project" value="UniProtKB-KW"/>
</dbReference>
<reference evidence="3" key="1">
    <citation type="journal article" date="2019" name="Int. J. Syst. Evol. Microbiol.">
        <title>The Global Catalogue of Microorganisms (GCM) 10K type strain sequencing project: providing services to taxonomists for standard genome sequencing and annotation.</title>
        <authorList>
            <consortium name="The Broad Institute Genomics Platform"/>
            <consortium name="The Broad Institute Genome Sequencing Center for Infectious Disease"/>
            <person name="Wu L."/>
            <person name="Ma J."/>
        </authorList>
    </citation>
    <scope>NUCLEOTIDE SEQUENCE [LARGE SCALE GENOMIC DNA]</scope>
    <source>
        <strain evidence="3">KCTC 23314</strain>
    </source>
</reference>
<dbReference type="Pfam" id="PF04909">
    <property type="entry name" value="Amidohydro_2"/>
    <property type="match status" value="1"/>
</dbReference>
<evidence type="ECO:0000313" key="2">
    <source>
        <dbReference type="EMBL" id="GHC88772.1"/>
    </source>
</evidence>
<proteinExistence type="predicted"/>
<feature type="domain" description="Amidohydrolase-related" evidence="1">
    <location>
        <begin position="9"/>
        <end position="267"/>
    </location>
</feature>
<dbReference type="InterPro" id="IPR032466">
    <property type="entry name" value="Metal_Hydrolase"/>
</dbReference>
<comment type="caution">
    <text evidence="2">The sequence shown here is derived from an EMBL/GenBank/DDBJ whole genome shotgun (WGS) entry which is preliminary data.</text>
</comment>
<protein>
    <submittedName>
        <fullName evidence="2">Hydrolase</fullName>
    </submittedName>
</protein>
<dbReference type="InterPro" id="IPR006680">
    <property type="entry name" value="Amidohydro-rel"/>
</dbReference>
<sequence length="273" mass="30358">MRRVPADTCDCQMHLYDPQMPFAGGPVLQHAEASVRHYRQLQHRLGITRNVVVQPSSYGTDNRVLVAGLRTFGGAARGVAVIDPSFTRRDLQLLDDAGVVGTRFNLVQAGATVVDMLEPVAEMVRPLGWHLQVHAPGGDLVQLADRLLALHVPLVIDHFARHQADMGDPRPLEQAVLRLLDSGRVWLKLSAPYIAAPAEQQRAALAETVRRWFDAFPERLVWGSDWPHVTEREKPDDAELMDLVAAWLPDTGSPRVLVDNPAQLYRFDVLPST</sequence>
<dbReference type="InterPro" id="IPR052358">
    <property type="entry name" value="Aro_Compnd_Degr_Hydrolases"/>
</dbReference>
<name>A0ABQ3G5T7_9BURK</name>
<dbReference type="EMBL" id="BMYK01000011">
    <property type="protein sequence ID" value="GHC88772.1"/>
    <property type="molecule type" value="Genomic_DNA"/>
</dbReference>
<keyword evidence="3" id="KW-1185">Reference proteome</keyword>
<dbReference type="Gene3D" id="3.20.20.140">
    <property type="entry name" value="Metal-dependent hydrolases"/>
    <property type="match status" value="1"/>
</dbReference>
<dbReference type="Proteomes" id="UP000626210">
    <property type="component" value="Unassembled WGS sequence"/>
</dbReference>
<gene>
    <name evidence="2" type="ORF">GCM10007320_35920</name>
</gene>